<organism evidence="1 2">
    <name type="scientific">Pectobacterium phage vB_PcaM_CBB</name>
    <dbReference type="NCBI Taxonomy" id="2772511"/>
    <lineage>
        <taxon>Viruses</taxon>
        <taxon>Duplodnaviria</taxon>
        <taxon>Heunggongvirae</taxon>
        <taxon>Uroviricota</taxon>
        <taxon>Caudoviricetes</taxon>
        <taxon>Mimasvirus</taxon>
        <taxon>Mimasvirus CBB</taxon>
    </lineage>
</organism>
<accession>A0A1L2CVL3</accession>
<reference evidence="2" key="1">
    <citation type="submission" date="2016-01" db="EMBL/GenBank/DDBJ databases">
        <title>Isolation and Characterization of Enterobacteria phage CBB.</title>
        <authorList>
            <person name="Buttimer C.T.H."/>
            <person name="Hendrix H."/>
            <person name="Alexandre H."/>
            <person name="O'Mahony J."/>
            <person name="Lavigne R."/>
            <person name="Coffey A."/>
        </authorList>
    </citation>
    <scope>NUCLEOTIDE SEQUENCE [LARGE SCALE GENOMIC DNA]</scope>
</reference>
<gene>
    <name evidence="1" type="ORF">CBB_498</name>
</gene>
<dbReference type="Proteomes" id="UP000223891">
    <property type="component" value="Segment"/>
</dbReference>
<sequence>MKVFGILFLAVVAYIAFIRFADASTLPTNKYAFCSGYASKMHEVYRLKHYQKMQEFFEALIGNKTDEFTSEYYQSGSEVVKTGLSIKLNVNDKCEVLFHKG</sequence>
<evidence type="ECO:0000313" key="2">
    <source>
        <dbReference type="Proteomes" id="UP000223891"/>
    </source>
</evidence>
<keyword evidence="2" id="KW-1185">Reference proteome</keyword>
<dbReference type="EMBL" id="KU574722">
    <property type="protein sequence ID" value="AMM44061.1"/>
    <property type="molecule type" value="Genomic_DNA"/>
</dbReference>
<name>A0A1L2CVL3_9CAUD</name>
<proteinExistence type="predicted"/>
<evidence type="ECO:0000313" key="1">
    <source>
        <dbReference type="EMBL" id="AMM44061.1"/>
    </source>
</evidence>
<protein>
    <submittedName>
        <fullName evidence="1">Uncharacterized protein</fullName>
    </submittedName>
</protein>